<comment type="caution">
    <text evidence="5">The sequence shown here is derived from an EMBL/GenBank/DDBJ whole genome shotgun (WGS) entry which is preliminary data.</text>
</comment>
<reference evidence="5" key="1">
    <citation type="submission" date="2019-04" db="EMBL/GenBank/DDBJ databases">
        <title>Evolution of Biomass-Degrading Anaerobic Consortia Revealed by Metagenomics.</title>
        <authorList>
            <person name="Peng X."/>
        </authorList>
    </citation>
    <scope>NUCLEOTIDE SEQUENCE</scope>
    <source>
        <strain evidence="5">SIG141</strain>
    </source>
</reference>
<keyword evidence="3" id="KW-0472">Membrane</keyword>
<feature type="coiled-coil region" evidence="2">
    <location>
        <begin position="341"/>
        <end position="410"/>
    </location>
</feature>
<dbReference type="GO" id="GO:0016791">
    <property type="term" value="F:phosphatase activity"/>
    <property type="evidence" value="ECO:0007669"/>
    <property type="project" value="TreeGrafter"/>
</dbReference>
<evidence type="ECO:0000256" key="1">
    <source>
        <dbReference type="ARBA" id="ARBA00022801"/>
    </source>
</evidence>
<protein>
    <submittedName>
        <fullName evidence="5">Serine/threonine-protein phosphatase</fullName>
    </submittedName>
</protein>
<feature type="coiled-coil region" evidence="2">
    <location>
        <begin position="455"/>
        <end position="492"/>
    </location>
</feature>
<name>A0A928BSI0_XYLRU</name>
<sequence>MNCFLLIVLIFKKLYVYLPQNNLKHQLMKKLILLILILMSGMMPTWAQSVAADDIAQLQKEMYQLYNKNDETAFVDITNKLKDAAQKANDERTFYKAWSNQALYFANHQQRNKGQLIAKDMQQYALNHDHKYGIYTGTHVMGTIQSMMGDYQEGMQNFKKAISFLHEHFPNESAAASWIELARISLTHRKIHQAIQDAEQALKEPNISAMHRLNAWSVICLSKVDTAFYHVKDAAEYQKEFDYVWGEREKAKKAYGRDDTSGAVIAVWRKINDHQYDEAIALCDKLRSPLFRNDLLSLIHKRKGDYRSAYFTQQRYWEMRDSINSRRNNHLLMEMTATMDLGRVELEAKELKLRNQQMRLDMAAEELENKKLEEEALMLKLKNRDAELANATMQLENDRLETNNKNLQLSEYQSKMHAQEEKEHAHHILIAAGGAIALLVICFLSFYLYRRQLSARRLKHAYQQLAVAYDQLEETTTAKERIESELRIARDIQMSMVPQAFPERSDLDLYGLMTPAKEVGGDLYSFEIIDNQLYFCLGDVSGKGVPASLFMAQAIRLFRAMTKERRKPSEIANRLNNELSENNDNGMFVTMFIGEADLTTGHLYYCNAGHNPPLLDGEFIEVEPNAPIGLWPELEFEGEELDNISGKLLFIYTDGLNEAENQAQEQYGDDKLQQMMQQMKSDTAKQVIDAFSESVESHRNGAEPNDDLTMLAIRCLG</sequence>
<dbReference type="Pfam" id="PF07228">
    <property type="entry name" value="SpoIIE"/>
    <property type="match status" value="1"/>
</dbReference>
<evidence type="ECO:0000259" key="4">
    <source>
        <dbReference type="SMART" id="SM00331"/>
    </source>
</evidence>
<evidence type="ECO:0000313" key="5">
    <source>
        <dbReference type="EMBL" id="MBE6266041.1"/>
    </source>
</evidence>
<dbReference type="InterPro" id="IPR011990">
    <property type="entry name" value="TPR-like_helical_dom_sf"/>
</dbReference>
<evidence type="ECO:0000256" key="2">
    <source>
        <dbReference type="SAM" id="Coils"/>
    </source>
</evidence>
<keyword evidence="3" id="KW-1133">Transmembrane helix</keyword>
<accession>A0A928BSI0</accession>
<dbReference type="InterPro" id="IPR036457">
    <property type="entry name" value="PPM-type-like_dom_sf"/>
</dbReference>
<dbReference type="EMBL" id="SUYD01000006">
    <property type="protein sequence ID" value="MBE6266041.1"/>
    <property type="molecule type" value="Genomic_DNA"/>
</dbReference>
<dbReference type="InterPro" id="IPR052016">
    <property type="entry name" value="Bact_Sigma-Reg"/>
</dbReference>
<evidence type="ECO:0000313" key="6">
    <source>
        <dbReference type="Proteomes" id="UP000763088"/>
    </source>
</evidence>
<dbReference type="PANTHER" id="PTHR43156:SF2">
    <property type="entry name" value="STAGE II SPORULATION PROTEIN E"/>
    <property type="match status" value="1"/>
</dbReference>
<feature type="domain" description="PPM-type phosphatase" evidence="4">
    <location>
        <begin position="504"/>
        <end position="715"/>
    </location>
</feature>
<organism evidence="5 6">
    <name type="scientific">Xylanibacter ruminicola</name>
    <name type="common">Prevotella ruminicola</name>
    <dbReference type="NCBI Taxonomy" id="839"/>
    <lineage>
        <taxon>Bacteria</taxon>
        <taxon>Pseudomonadati</taxon>
        <taxon>Bacteroidota</taxon>
        <taxon>Bacteroidia</taxon>
        <taxon>Bacteroidales</taxon>
        <taxon>Prevotellaceae</taxon>
        <taxon>Xylanibacter</taxon>
    </lineage>
</organism>
<dbReference type="SMART" id="SM00331">
    <property type="entry name" value="PP2C_SIG"/>
    <property type="match status" value="1"/>
</dbReference>
<evidence type="ECO:0000256" key="3">
    <source>
        <dbReference type="SAM" id="Phobius"/>
    </source>
</evidence>
<dbReference type="InterPro" id="IPR001932">
    <property type="entry name" value="PPM-type_phosphatase-like_dom"/>
</dbReference>
<dbReference type="SUPFAM" id="SSF48452">
    <property type="entry name" value="TPR-like"/>
    <property type="match status" value="1"/>
</dbReference>
<dbReference type="AlphaFoldDB" id="A0A928BSI0"/>
<gene>
    <name evidence="5" type="ORF">E7102_06195</name>
</gene>
<dbReference type="PANTHER" id="PTHR43156">
    <property type="entry name" value="STAGE II SPORULATION PROTEIN E-RELATED"/>
    <property type="match status" value="1"/>
</dbReference>
<proteinExistence type="predicted"/>
<dbReference type="Proteomes" id="UP000763088">
    <property type="component" value="Unassembled WGS sequence"/>
</dbReference>
<feature type="transmembrane region" description="Helical" evidence="3">
    <location>
        <begin position="428"/>
        <end position="449"/>
    </location>
</feature>
<keyword evidence="2" id="KW-0175">Coiled coil</keyword>
<dbReference type="Gene3D" id="1.25.40.10">
    <property type="entry name" value="Tetratricopeptide repeat domain"/>
    <property type="match status" value="1"/>
</dbReference>
<keyword evidence="3" id="KW-0812">Transmembrane</keyword>
<dbReference type="Gene3D" id="3.60.40.10">
    <property type="entry name" value="PPM-type phosphatase domain"/>
    <property type="match status" value="1"/>
</dbReference>
<keyword evidence="1" id="KW-0378">Hydrolase</keyword>